<feature type="region of interest" description="Disordered" evidence="1">
    <location>
        <begin position="29"/>
        <end position="60"/>
    </location>
</feature>
<accession>A0A016UJQ9</accession>
<evidence type="ECO:0000313" key="3">
    <source>
        <dbReference type="Proteomes" id="UP000024635"/>
    </source>
</evidence>
<dbReference type="AlphaFoldDB" id="A0A016UJQ9"/>
<evidence type="ECO:0000313" key="2">
    <source>
        <dbReference type="EMBL" id="EYC15440.1"/>
    </source>
</evidence>
<feature type="compositionally biased region" description="Basic and acidic residues" evidence="1">
    <location>
        <begin position="34"/>
        <end position="54"/>
    </location>
</feature>
<proteinExistence type="predicted"/>
<dbReference type="EMBL" id="JARK01001373">
    <property type="protein sequence ID" value="EYC15440.1"/>
    <property type="molecule type" value="Genomic_DNA"/>
</dbReference>
<gene>
    <name evidence="2" type="primary">Acey_s0037.g3525</name>
    <name evidence="2" type="ORF">Y032_0037g3525</name>
</gene>
<dbReference type="Proteomes" id="UP000024635">
    <property type="component" value="Unassembled WGS sequence"/>
</dbReference>
<reference evidence="3" key="1">
    <citation type="journal article" date="2015" name="Nat. Genet.">
        <title>The genome and transcriptome of the zoonotic hookworm Ancylostoma ceylanicum identify infection-specific gene families.</title>
        <authorList>
            <person name="Schwarz E.M."/>
            <person name="Hu Y."/>
            <person name="Antoshechkin I."/>
            <person name="Miller M.M."/>
            <person name="Sternberg P.W."/>
            <person name="Aroian R.V."/>
        </authorList>
    </citation>
    <scope>NUCLEOTIDE SEQUENCE</scope>
    <source>
        <strain evidence="3">HY135</strain>
    </source>
</reference>
<evidence type="ECO:0000256" key="1">
    <source>
        <dbReference type="SAM" id="MobiDB-lite"/>
    </source>
</evidence>
<protein>
    <submittedName>
        <fullName evidence="2">Uncharacterized protein</fullName>
    </submittedName>
</protein>
<sequence>MKFWIIYGPRNFAGEGRSLVSRLARASVVAPEPDATKEGKKTDNEDSHEEDRGQDCSMEISSRPVPCRGFAASNLSGVTSGSTCCSLLVNPHNDVTYTVIQRMLTSFR</sequence>
<comment type="caution">
    <text evidence="2">The sequence shown here is derived from an EMBL/GenBank/DDBJ whole genome shotgun (WGS) entry which is preliminary data.</text>
</comment>
<keyword evidence="3" id="KW-1185">Reference proteome</keyword>
<organism evidence="2 3">
    <name type="scientific">Ancylostoma ceylanicum</name>
    <dbReference type="NCBI Taxonomy" id="53326"/>
    <lineage>
        <taxon>Eukaryota</taxon>
        <taxon>Metazoa</taxon>
        <taxon>Ecdysozoa</taxon>
        <taxon>Nematoda</taxon>
        <taxon>Chromadorea</taxon>
        <taxon>Rhabditida</taxon>
        <taxon>Rhabditina</taxon>
        <taxon>Rhabditomorpha</taxon>
        <taxon>Strongyloidea</taxon>
        <taxon>Ancylostomatidae</taxon>
        <taxon>Ancylostomatinae</taxon>
        <taxon>Ancylostoma</taxon>
    </lineage>
</organism>
<name>A0A016UJQ9_9BILA</name>